<organism evidence="2 3">
    <name type="scientific">Paractinoplanes ferrugineus</name>
    <dbReference type="NCBI Taxonomy" id="113564"/>
    <lineage>
        <taxon>Bacteria</taxon>
        <taxon>Bacillati</taxon>
        <taxon>Actinomycetota</taxon>
        <taxon>Actinomycetes</taxon>
        <taxon>Micromonosporales</taxon>
        <taxon>Micromonosporaceae</taxon>
        <taxon>Paractinoplanes</taxon>
    </lineage>
</organism>
<reference evidence="2" key="1">
    <citation type="submission" date="2021-01" db="EMBL/GenBank/DDBJ databases">
        <title>Whole genome shotgun sequence of Actinoplanes ferrugineus NBRC 15555.</title>
        <authorList>
            <person name="Komaki H."/>
            <person name="Tamura T."/>
        </authorList>
    </citation>
    <scope>NUCLEOTIDE SEQUENCE</scope>
    <source>
        <strain evidence="2">NBRC 15555</strain>
    </source>
</reference>
<dbReference type="InterPro" id="IPR004942">
    <property type="entry name" value="Roadblock/LAMTOR2_dom"/>
</dbReference>
<dbReference type="Gene3D" id="3.30.450.30">
    <property type="entry name" value="Dynein light chain 2a, cytoplasmic"/>
    <property type="match status" value="1"/>
</dbReference>
<feature type="domain" description="Roadblock/LAMTOR2" evidence="1">
    <location>
        <begin position="12"/>
        <end position="102"/>
    </location>
</feature>
<sequence length="135" mass="13901">MNSRFLAATGVGPLLDELAAALPGTEAVVLLSTDGLELAMAASTTPAAATNLAAVAAGLHAVAEAANRNNGGRRVDQSLVETDYRMLVVLPVAPGALLAVLFDAVSDLDGTRTKIAWFADRLGIRMTRADLVQTS</sequence>
<dbReference type="EMBL" id="BOMM01000015">
    <property type="protein sequence ID" value="GIE10298.1"/>
    <property type="molecule type" value="Genomic_DNA"/>
</dbReference>
<dbReference type="SUPFAM" id="SSF103196">
    <property type="entry name" value="Roadblock/LC7 domain"/>
    <property type="match status" value="1"/>
</dbReference>
<dbReference type="PANTHER" id="PTHR36222:SF1">
    <property type="entry name" value="SERINE PROTEASE INHIBITOR RV3364C"/>
    <property type="match status" value="1"/>
</dbReference>
<dbReference type="Pfam" id="PF03259">
    <property type="entry name" value="Robl_LC7"/>
    <property type="match status" value="1"/>
</dbReference>
<gene>
    <name evidence="2" type="ORF">Afe05nite_21380</name>
</gene>
<dbReference type="RefSeq" id="WP_203816867.1">
    <property type="nucleotide sequence ID" value="NZ_BAAABP010000031.1"/>
</dbReference>
<evidence type="ECO:0000313" key="3">
    <source>
        <dbReference type="Proteomes" id="UP000598174"/>
    </source>
</evidence>
<accession>A0A919IY12</accession>
<proteinExistence type="predicted"/>
<name>A0A919IY12_9ACTN</name>
<comment type="caution">
    <text evidence="2">The sequence shown here is derived from an EMBL/GenBank/DDBJ whole genome shotgun (WGS) entry which is preliminary data.</text>
</comment>
<dbReference type="PANTHER" id="PTHR36222">
    <property type="entry name" value="SERINE PROTEASE INHIBITOR RV3364C"/>
    <property type="match status" value="1"/>
</dbReference>
<dbReference type="AlphaFoldDB" id="A0A919IY12"/>
<dbReference type="SMART" id="SM00960">
    <property type="entry name" value="Robl_LC7"/>
    <property type="match status" value="1"/>
</dbReference>
<protein>
    <recommendedName>
        <fullName evidence="1">Roadblock/LAMTOR2 domain-containing protein</fullName>
    </recommendedName>
</protein>
<evidence type="ECO:0000313" key="2">
    <source>
        <dbReference type="EMBL" id="GIE10298.1"/>
    </source>
</evidence>
<dbReference type="InterPro" id="IPR053141">
    <property type="entry name" value="Mycobact_SerProt_Inhib_Rv3364c"/>
</dbReference>
<evidence type="ECO:0000259" key="1">
    <source>
        <dbReference type="SMART" id="SM00960"/>
    </source>
</evidence>
<dbReference type="Proteomes" id="UP000598174">
    <property type="component" value="Unassembled WGS sequence"/>
</dbReference>
<keyword evidence="3" id="KW-1185">Reference proteome</keyword>